<gene>
    <name evidence="10" type="ORF">CVT24_003596</name>
</gene>
<evidence type="ECO:0000256" key="8">
    <source>
        <dbReference type="RuleBase" id="RU004453"/>
    </source>
</evidence>
<evidence type="ECO:0000259" key="9">
    <source>
        <dbReference type="PROSITE" id="PS51910"/>
    </source>
</evidence>
<comment type="similarity">
    <text evidence="8">Belongs to the glycosyl hydrolase 18 family.</text>
</comment>
<dbReference type="InterPro" id="IPR001223">
    <property type="entry name" value="Glyco_hydro18_cat"/>
</dbReference>
<evidence type="ECO:0000256" key="6">
    <source>
        <dbReference type="ARBA" id="ARBA00023326"/>
    </source>
</evidence>
<dbReference type="SMART" id="SM00636">
    <property type="entry name" value="Glyco_18"/>
    <property type="match status" value="1"/>
</dbReference>
<dbReference type="InterPro" id="IPR050314">
    <property type="entry name" value="Glycosyl_Hydrlase_18"/>
</dbReference>
<dbReference type="InterPro" id="IPR001579">
    <property type="entry name" value="Glyco_hydro_18_chit_AS"/>
</dbReference>
<dbReference type="STRING" id="181874.A0A409Y7L1"/>
<keyword evidence="11" id="KW-1185">Reference proteome</keyword>
<dbReference type="Proteomes" id="UP000284842">
    <property type="component" value="Unassembled WGS sequence"/>
</dbReference>
<name>A0A409Y7L1_9AGAR</name>
<dbReference type="OrthoDB" id="73875at2759"/>
<dbReference type="InterPro" id="IPR011583">
    <property type="entry name" value="Chitinase_II/V-like_cat"/>
</dbReference>
<proteinExistence type="inferred from homology"/>
<keyword evidence="5 7" id="KW-0326">Glycosidase</keyword>
<dbReference type="EMBL" id="NHTK01001370">
    <property type="protein sequence ID" value="PPQ99036.1"/>
    <property type="molecule type" value="Genomic_DNA"/>
</dbReference>
<organism evidence="10 11">
    <name type="scientific">Panaeolus cyanescens</name>
    <dbReference type="NCBI Taxonomy" id="181874"/>
    <lineage>
        <taxon>Eukaryota</taxon>
        <taxon>Fungi</taxon>
        <taxon>Dikarya</taxon>
        <taxon>Basidiomycota</taxon>
        <taxon>Agaricomycotina</taxon>
        <taxon>Agaricomycetes</taxon>
        <taxon>Agaricomycetidae</taxon>
        <taxon>Agaricales</taxon>
        <taxon>Agaricineae</taxon>
        <taxon>Galeropsidaceae</taxon>
        <taxon>Panaeolus</taxon>
    </lineage>
</organism>
<dbReference type="GO" id="GO:0008843">
    <property type="term" value="F:endochitinase activity"/>
    <property type="evidence" value="ECO:0007669"/>
    <property type="project" value="UniProtKB-EC"/>
</dbReference>
<evidence type="ECO:0000313" key="10">
    <source>
        <dbReference type="EMBL" id="PPQ99036.1"/>
    </source>
</evidence>
<comment type="catalytic activity">
    <reaction evidence="1">
        <text>Random endo-hydrolysis of N-acetyl-beta-D-glucosaminide (1-&gt;4)-beta-linkages in chitin and chitodextrins.</text>
        <dbReference type="EC" id="3.2.1.14"/>
    </reaction>
</comment>
<evidence type="ECO:0000256" key="1">
    <source>
        <dbReference type="ARBA" id="ARBA00000822"/>
    </source>
</evidence>
<keyword evidence="4" id="KW-0119">Carbohydrate metabolism</keyword>
<evidence type="ECO:0000256" key="5">
    <source>
        <dbReference type="ARBA" id="ARBA00023295"/>
    </source>
</evidence>
<dbReference type="PANTHER" id="PTHR11177">
    <property type="entry name" value="CHITINASE"/>
    <property type="match status" value="1"/>
</dbReference>
<dbReference type="InterPro" id="IPR017853">
    <property type="entry name" value="GH"/>
</dbReference>
<protein>
    <recommendedName>
        <fullName evidence="9">GH18 domain-containing protein</fullName>
    </recommendedName>
</protein>
<reference evidence="10 11" key="1">
    <citation type="journal article" date="2018" name="Evol. Lett.">
        <title>Horizontal gene cluster transfer increased hallucinogenic mushroom diversity.</title>
        <authorList>
            <person name="Reynolds H.T."/>
            <person name="Vijayakumar V."/>
            <person name="Gluck-Thaler E."/>
            <person name="Korotkin H.B."/>
            <person name="Matheny P.B."/>
            <person name="Slot J.C."/>
        </authorList>
    </citation>
    <scope>NUCLEOTIDE SEQUENCE [LARGE SCALE GENOMIC DNA]</scope>
    <source>
        <strain evidence="10 11">2629</strain>
    </source>
</reference>
<dbReference type="GO" id="GO:0000272">
    <property type="term" value="P:polysaccharide catabolic process"/>
    <property type="evidence" value="ECO:0007669"/>
    <property type="project" value="UniProtKB-KW"/>
</dbReference>
<dbReference type="SUPFAM" id="SSF51445">
    <property type="entry name" value="(Trans)glycosidases"/>
    <property type="match status" value="1"/>
</dbReference>
<dbReference type="Pfam" id="PF00704">
    <property type="entry name" value="Glyco_hydro_18"/>
    <property type="match status" value="1"/>
</dbReference>
<dbReference type="PANTHER" id="PTHR11177:SF392">
    <property type="entry name" value="HAP41P"/>
    <property type="match status" value="1"/>
</dbReference>
<keyword evidence="2 7" id="KW-0378">Hydrolase</keyword>
<evidence type="ECO:0000256" key="2">
    <source>
        <dbReference type="ARBA" id="ARBA00022801"/>
    </source>
</evidence>
<dbReference type="InParanoid" id="A0A409Y7L1"/>
<dbReference type="PROSITE" id="PS51910">
    <property type="entry name" value="GH18_2"/>
    <property type="match status" value="1"/>
</dbReference>
<evidence type="ECO:0000256" key="4">
    <source>
        <dbReference type="ARBA" id="ARBA00023277"/>
    </source>
</evidence>
<dbReference type="GO" id="GO:0005576">
    <property type="term" value="C:extracellular region"/>
    <property type="evidence" value="ECO:0007669"/>
    <property type="project" value="TreeGrafter"/>
</dbReference>
<keyword evidence="6" id="KW-0624">Polysaccharide degradation</keyword>
<dbReference type="PROSITE" id="PS01095">
    <property type="entry name" value="GH18_1"/>
    <property type="match status" value="1"/>
</dbReference>
<evidence type="ECO:0000256" key="3">
    <source>
        <dbReference type="ARBA" id="ARBA00023024"/>
    </source>
</evidence>
<evidence type="ECO:0000313" key="11">
    <source>
        <dbReference type="Proteomes" id="UP000284842"/>
    </source>
</evidence>
<feature type="domain" description="GH18" evidence="9">
    <location>
        <begin position="31"/>
        <end position="407"/>
    </location>
</feature>
<dbReference type="GO" id="GO:0008061">
    <property type="term" value="F:chitin binding"/>
    <property type="evidence" value="ECO:0007669"/>
    <property type="project" value="InterPro"/>
</dbReference>
<dbReference type="Gene3D" id="3.20.20.80">
    <property type="entry name" value="Glycosidases"/>
    <property type="match status" value="1"/>
</dbReference>
<dbReference type="AlphaFoldDB" id="A0A409Y7L1"/>
<comment type="caution">
    <text evidence="10">The sequence shown here is derived from an EMBL/GenBank/DDBJ whole genome shotgun (WGS) entry which is preliminary data.</text>
</comment>
<sequence length="407" mass="44759">MDTSLESKINMMQEADPSWDSDTCDDWDGIPLVMGYYPEWVFDSFPPPKIDFERITWIDFAFVVPTEDSVVEFDSDDGPKALRQLVSAAHANGAKVKASIGGWSGSQYFSTAVQDEENRSTFIDSILSLYDDYHLDGIDIDWEYPGQKGMENNLVNKRDTSNFLLFLKGLRKALPPSAKISLAGQTTPFADDDGNPSDDVSEFAEVVDWVLLMNYDVWGSSSNPGPNAPFFDACGNSTQPEASAVSAILAWMDAGFPACKLVLGLPSYGYASKSKHQQLRTRSSKKGKAKSVQVVGEEDSEGQVQFKSLIEQGALVRSNLKSDSSDEQCVFLGAGGFQTLWDPCSETPFLVSKESKQIVTYDDPLSIGMKAAFARVMELRGVNLFDIHGDTSEWDLVDAIRAALFSV</sequence>
<accession>A0A409Y7L1</accession>
<keyword evidence="3" id="KW-0146">Chitin degradation</keyword>
<evidence type="ECO:0000256" key="7">
    <source>
        <dbReference type="RuleBase" id="RU000489"/>
    </source>
</evidence>
<dbReference type="GO" id="GO:0006032">
    <property type="term" value="P:chitin catabolic process"/>
    <property type="evidence" value="ECO:0007669"/>
    <property type="project" value="UniProtKB-KW"/>
</dbReference>